<dbReference type="PROSITE" id="PS00109">
    <property type="entry name" value="PROTEIN_KINASE_TYR"/>
    <property type="match status" value="1"/>
</dbReference>
<keyword evidence="2" id="KW-0547">Nucleotide-binding</keyword>
<evidence type="ECO:0000256" key="1">
    <source>
        <dbReference type="ARBA" id="ARBA00023170"/>
    </source>
</evidence>
<proteinExistence type="predicted"/>
<sequence>MAKGLLSQLTPHTRRTALGKPFPVELGPCLPPDNADRVATVEEILRTDTSSDAAIRPVLELLCSIMQVDTACVTMLTDKGTFIKDGVGLMEPGKLHTTAGVCQWTLVPEKPQAMVVEDMLEDARTSTKWVVKESPFMRFYAGAPLLASNGHRIGTLCLWDQKPRSFDSDRVATLCNFSELLAREMEKTAVQAWKQTIAGALMRGLDCYQQAYLFVDVSAPRWRVMHVNLAFSSRTGVRREDAVGTAFWDLFNCGENSENPWEEFAENVQTQQSFGLKTLRRSAEHPSESGAFHAIVRPATVDKIDHHALMIGNPTGSLSASAWAEKHRFYFVILESAVEASKEAVSEAVKEHRTASKVALRLGPLLGAGTFGRVYRGFRGGREVAVKIVDVLGSLHRMGGLPTEAALMQGLMHPCIVALLEHKVRGPPSDPSLQRLWMILQLCNKGTLEEAIDKGIFRTAPTPMAPPCMAVILRTALDIARGLSFLHSHDILHCDVSSANILLHSSAADGRSFGARLADFGACRQSGVAPDGGDEGCSVRGTYTHLAPEIIEGQSCSEASDVYAFGVLLYEMYCGQHPWAGLHMAQIVYAVTIENQLLQMPEEAPDSFRTLASKCMSRQKGDRPELSQVVSSLEGQVAELDA</sequence>
<dbReference type="Pfam" id="PF07714">
    <property type="entry name" value="PK_Tyr_Ser-Thr"/>
    <property type="match status" value="1"/>
</dbReference>
<dbReference type="Gene3D" id="3.30.200.20">
    <property type="entry name" value="Phosphorylase Kinase, domain 1"/>
    <property type="match status" value="1"/>
</dbReference>
<dbReference type="SUPFAM" id="SSF55781">
    <property type="entry name" value="GAF domain-like"/>
    <property type="match status" value="1"/>
</dbReference>
<protein>
    <recommendedName>
        <fullName evidence="3">Protein kinase domain-containing protein</fullName>
    </recommendedName>
</protein>
<dbReference type="InterPro" id="IPR003018">
    <property type="entry name" value="GAF"/>
</dbReference>
<organism evidence="4 5">
    <name type="scientific">Coccomyxa subellipsoidea</name>
    <dbReference type="NCBI Taxonomy" id="248742"/>
    <lineage>
        <taxon>Eukaryota</taxon>
        <taxon>Viridiplantae</taxon>
        <taxon>Chlorophyta</taxon>
        <taxon>core chlorophytes</taxon>
        <taxon>Trebouxiophyceae</taxon>
        <taxon>Trebouxiophyceae incertae sedis</taxon>
        <taxon>Coccomyxaceae</taxon>
        <taxon>Coccomyxa</taxon>
    </lineage>
</organism>
<dbReference type="Pfam" id="PF01590">
    <property type="entry name" value="GAF"/>
    <property type="match status" value="1"/>
</dbReference>
<feature type="domain" description="Protein kinase" evidence="3">
    <location>
        <begin position="360"/>
        <end position="637"/>
    </location>
</feature>
<dbReference type="Gene3D" id="3.30.450.20">
    <property type="entry name" value="PAS domain"/>
    <property type="match status" value="1"/>
</dbReference>
<keyword evidence="2" id="KW-0067">ATP-binding</keyword>
<accession>A0ABR2Z3T7</accession>
<dbReference type="SUPFAM" id="SSF55785">
    <property type="entry name" value="PYP-like sensor domain (PAS domain)"/>
    <property type="match status" value="1"/>
</dbReference>
<dbReference type="InterPro" id="IPR008266">
    <property type="entry name" value="Tyr_kinase_AS"/>
</dbReference>
<dbReference type="EMBL" id="JALJOT010000001">
    <property type="protein sequence ID" value="KAK9918768.1"/>
    <property type="molecule type" value="Genomic_DNA"/>
</dbReference>
<dbReference type="SUPFAM" id="SSF56112">
    <property type="entry name" value="Protein kinase-like (PK-like)"/>
    <property type="match status" value="1"/>
</dbReference>
<dbReference type="InterPro" id="IPR029016">
    <property type="entry name" value="GAF-like_dom_sf"/>
</dbReference>
<name>A0ABR2Z3T7_9CHLO</name>
<evidence type="ECO:0000259" key="3">
    <source>
        <dbReference type="PROSITE" id="PS50011"/>
    </source>
</evidence>
<feature type="binding site" evidence="2">
    <location>
        <position position="387"/>
    </location>
    <ligand>
        <name>ATP</name>
        <dbReference type="ChEBI" id="CHEBI:30616"/>
    </ligand>
</feature>
<dbReference type="PANTHER" id="PTHR44329:SF214">
    <property type="entry name" value="PROTEIN KINASE DOMAIN-CONTAINING PROTEIN"/>
    <property type="match status" value="1"/>
</dbReference>
<dbReference type="Gene3D" id="1.10.510.10">
    <property type="entry name" value="Transferase(Phosphotransferase) domain 1"/>
    <property type="match status" value="1"/>
</dbReference>
<dbReference type="InterPro" id="IPR011009">
    <property type="entry name" value="Kinase-like_dom_sf"/>
</dbReference>
<comment type="caution">
    <text evidence="4">The sequence shown here is derived from an EMBL/GenBank/DDBJ whole genome shotgun (WGS) entry which is preliminary data.</text>
</comment>
<dbReference type="InterPro" id="IPR051681">
    <property type="entry name" value="Ser/Thr_Kinases-Pseudokinases"/>
</dbReference>
<evidence type="ECO:0000256" key="2">
    <source>
        <dbReference type="PROSITE-ProRule" id="PRU10141"/>
    </source>
</evidence>
<dbReference type="PROSITE" id="PS00107">
    <property type="entry name" value="PROTEIN_KINASE_ATP"/>
    <property type="match status" value="1"/>
</dbReference>
<keyword evidence="5" id="KW-1185">Reference proteome</keyword>
<dbReference type="Gene3D" id="3.30.450.40">
    <property type="match status" value="1"/>
</dbReference>
<evidence type="ECO:0000313" key="5">
    <source>
        <dbReference type="Proteomes" id="UP001491310"/>
    </source>
</evidence>
<dbReference type="SMART" id="SM00065">
    <property type="entry name" value="GAF"/>
    <property type="match status" value="1"/>
</dbReference>
<evidence type="ECO:0000313" key="4">
    <source>
        <dbReference type="EMBL" id="KAK9918768.1"/>
    </source>
</evidence>
<dbReference type="InterPro" id="IPR017441">
    <property type="entry name" value="Protein_kinase_ATP_BS"/>
</dbReference>
<dbReference type="InterPro" id="IPR001245">
    <property type="entry name" value="Ser-Thr/Tyr_kinase_cat_dom"/>
</dbReference>
<gene>
    <name evidence="4" type="ORF">WJX75_006728</name>
</gene>
<dbReference type="PROSITE" id="PS50011">
    <property type="entry name" value="PROTEIN_KINASE_DOM"/>
    <property type="match status" value="1"/>
</dbReference>
<keyword evidence="1" id="KW-0675">Receptor</keyword>
<dbReference type="PANTHER" id="PTHR44329">
    <property type="entry name" value="SERINE/THREONINE-PROTEIN KINASE TNNI3K-RELATED"/>
    <property type="match status" value="1"/>
</dbReference>
<dbReference type="InterPro" id="IPR000719">
    <property type="entry name" value="Prot_kinase_dom"/>
</dbReference>
<reference evidence="4 5" key="1">
    <citation type="journal article" date="2024" name="Nat. Commun.">
        <title>Phylogenomics reveals the evolutionary origins of lichenization in chlorophyte algae.</title>
        <authorList>
            <person name="Puginier C."/>
            <person name="Libourel C."/>
            <person name="Otte J."/>
            <person name="Skaloud P."/>
            <person name="Haon M."/>
            <person name="Grisel S."/>
            <person name="Petersen M."/>
            <person name="Berrin J.G."/>
            <person name="Delaux P.M."/>
            <person name="Dal Grande F."/>
            <person name="Keller J."/>
        </authorList>
    </citation>
    <scope>NUCLEOTIDE SEQUENCE [LARGE SCALE GENOMIC DNA]</scope>
    <source>
        <strain evidence="4 5">SAG 216-7</strain>
    </source>
</reference>
<dbReference type="InterPro" id="IPR035965">
    <property type="entry name" value="PAS-like_dom_sf"/>
</dbReference>
<dbReference type="Proteomes" id="UP001491310">
    <property type="component" value="Unassembled WGS sequence"/>
</dbReference>